<evidence type="ECO:0000313" key="1">
    <source>
        <dbReference type="EMBL" id="ACD82220.1"/>
    </source>
</evidence>
<dbReference type="EMBL" id="CP000975">
    <property type="protein sequence ID" value="ACD82220.1"/>
    <property type="molecule type" value="Genomic_DNA"/>
</dbReference>
<dbReference type="AlphaFoldDB" id="B3DXI6"/>
<dbReference type="STRING" id="481448.Minf_0160"/>
<reference evidence="1 2" key="1">
    <citation type="journal article" date="2008" name="Biol. Direct">
        <title>Complete genome sequence of the extremely acidophilic methanotroph isolate V4, Methylacidiphilum infernorum, a representative of the bacterial phylum Verrucomicrobia.</title>
        <authorList>
            <person name="Hou S."/>
            <person name="Makarova K.S."/>
            <person name="Saw J.H."/>
            <person name="Senin P."/>
            <person name="Ly B.V."/>
            <person name="Zhou Z."/>
            <person name="Ren Y."/>
            <person name="Wang J."/>
            <person name="Galperin M.Y."/>
            <person name="Omelchenko M.V."/>
            <person name="Wolf Y.I."/>
            <person name="Yutin N."/>
            <person name="Koonin E.V."/>
            <person name="Stott M.B."/>
            <person name="Mountain B.W."/>
            <person name="Crowe M.A."/>
            <person name="Smirnova A.V."/>
            <person name="Dunfield P.F."/>
            <person name="Feng L."/>
            <person name="Wang L."/>
            <person name="Alam M."/>
        </authorList>
    </citation>
    <scope>NUCLEOTIDE SEQUENCE [LARGE SCALE GENOMIC DNA]</scope>
    <source>
        <strain evidence="2">Isolate V4</strain>
    </source>
</reference>
<gene>
    <name evidence="1" type="ordered locus">Minf_0160</name>
</gene>
<proteinExistence type="predicted"/>
<dbReference type="HOGENOM" id="CLU_3397379_0_0_0"/>
<sequence>MYFHAFYKELPFAFFNQSLLSSIRCFLIHER</sequence>
<name>B3DXI6_METI4</name>
<organism evidence="1 2">
    <name type="scientific">Methylacidiphilum infernorum (isolate V4)</name>
    <name type="common">Methylokorus infernorum (strain V4)</name>
    <dbReference type="NCBI Taxonomy" id="481448"/>
    <lineage>
        <taxon>Bacteria</taxon>
        <taxon>Pseudomonadati</taxon>
        <taxon>Verrucomicrobiota</taxon>
        <taxon>Methylacidiphilae</taxon>
        <taxon>Methylacidiphilales</taxon>
        <taxon>Methylacidiphilaceae</taxon>
        <taxon>Methylacidiphilum (ex Ratnadevi et al. 2023)</taxon>
    </lineage>
</organism>
<dbReference type="Proteomes" id="UP000009149">
    <property type="component" value="Chromosome"/>
</dbReference>
<dbReference type="KEGG" id="min:Minf_0160"/>
<protein>
    <submittedName>
        <fullName evidence="1">Uncharacterized protein</fullName>
    </submittedName>
</protein>
<evidence type="ECO:0000313" key="2">
    <source>
        <dbReference type="Proteomes" id="UP000009149"/>
    </source>
</evidence>
<accession>B3DXI6</accession>